<dbReference type="Proteomes" id="UP000249239">
    <property type="component" value="Unassembled WGS sequence"/>
</dbReference>
<keyword evidence="2" id="KW-0732">Signal</keyword>
<dbReference type="InterPro" id="IPR017853">
    <property type="entry name" value="GH"/>
</dbReference>
<dbReference type="EMBL" id="QKZK01000011">
    <property type="protein sequence ID" value="PZX16842.1"/>
    <property type="molecule type" value="Genomic_DNA"/>
</dbReference>
<evidence type="ECO:0000313" key="5">
    <source>
        <dbReference type="EMBL" id="PZX16842.1"/>
    </source>
</evidence>
<dbReference type="Pfam" id="PF00933">
    <property type="entry name" value="Glyco_hydro_3"/>
    <property type="match status" value="1"/>
</dbReference>
<evidence type="ECO:0000313" key="6">
    <source>
        <dbReference type="Proteomes" id="UP000249239"/>
    </source>
</evidence>
<evidence type="ECO:0000256" key="2">
    <source>
        <dbReference type="ARBA" id="ARBA00022729"/>
    </source>
</evidence>
<dbReference type="PANTHER" id="PTHR42721">
    <property type="entry name" value="SUGAR HYDROLASE-RELATED"/>
    <property type="match status" value="1"/>
</dbReference>
<dbReference type="FunFam" id="2.60.40.10:FF:000495">
    <property type="entry name" value="Periplasmic beta-glucosidase"/>
    <property type="match status" value="1"/>
</dbReference>
<dbReference type="InterPro" id="IPR054850">
    <property type="entry name" value="Xylosidase_Xyl3A"/>
</dbReference>
<dbReference type="InterPro" id="IPR013783">
    <property type="entry name" value="Ig-like_fold"/>
</dbReference>
<dbReference type="InterPro" id="IPR001764">
    <property type="entry name" value="Glyco_hydro_3_N"/>
</dbReference>
<dbReference type="Pfam" id="PF01915">
    <property type="entry name" value="Glyco_hydro_3_C"/>
    <property type="match status" value="1"/>
</dbReference>
<dbReference type="Gene3D" id="3.20.20.300">
    <property type="entry name" value="Glycoside hydrolase, family 3, N-terminal domain"/>
    <property type="match status" value="1"/>
</dbReference>
<dbReference type="GO" id="GO:0045493">
    <property type="term" value="P:xylan catabolic process"/>
    <property type="evidence" value="ECO:0007669"/>
    <property type="project" value="InterPro"/>
</dbReference>
<reference evidence="5 6" key="1">
    <citation type="submission" date="2018-06" db="EMBL/GenBank/DDBJ databases">
        <title>Genomic Encyclopedia of Archaeal and Bacterial Type Strains, Phase II (KMG-II): from individual species to whole genera.</title>
        <authorList>
            <person name="Goeker M."/>
        </authorList>
    </citation>
    <scope>NUCLEOTIDE SEQUENCE [LARGE SCALE GENOMIC DNA]</scope>
    <source>
        <strain evidence="5 6">DSM 6779</strain>
    </source>
</reference>
<dbReference type="NCBIfam" id="NF041776">
    <property type="entry name" value="xylosidase_Xyl3A"/>
    <property type="match status" value="1"/>
</dbReference>
<name>A0A2W7P063_9BACT</name>
<dbReference type="InterPro" id="IPR036962">
    <property type="entry name" value="Glyco_hydro_3_N_sf"/>
</dbReference>
<dbReference type="SUPFAM" id="SSF51445">
    <property type="entry name" value="(Trans)glycosidases"/>
    <property type="match status" value="1"/>
</dbReference>
<comment type="caution">
    <text evidence="5">The sequence shown here is derived from an EMBL/GenBank/DDBJ whole genome shotgun (WGS) entry which is preliminary data.</text>
</comment>
<dbReference type="Gene3D" id="2.60.40.10">
    <property type="entry name" value="Immunoglobulins"/>
    <property type="match status" value="1"/>
</dbReference>
<dbReference type="AlphaFoldDB" id="A0A2W7P063"/>
<keyword evidence="6" id="KW-1185">Reference proteome</keyword>
<dbReference type="InterPro" id="IPR036881">
    <property type="entry name" value="Glyco_hydro_3_C_sf"/>
</dbReference>
<dbReference type="Gene3D" id="3.40.50.1700">
    <property type="entry name" value="Glycoside hydrolase family 3 C-terminal domain"/>
    <property type="match status" value="2"/>
</dbReference>
<proteinExistence type="inferred from homology"/>
<dbReference type="PANTHER" id="PTHR42721:SF3">
    <property type="entry name" value="BETA-D-XYLOSIDASE 5-RELATED"/>
    <property type="match status" value="1"/>
</dbReference>
<dbReference type="PROSITE" id="PS51820">
    <property type="entry name" value="PA14"/>
    <property type="match status" value="1"/>
</dbReference>
<comment type="similarity">
    <text evidence="1">Belongs to the glycosyl hydrolase 3 family.</text>
</comment>
<dbReference type="GO" id="GO:0009044">
    <property type="term" value="F:xylan 1,4-beta-xylosidase activity"/>
    <property type="evidence" value="ECO:0007669"/>
    <property type="project" value="InterPro"/>
</dbReference>
<feature type="domain" description="PA14" evidence="4">
    <location>
        <begin position="518"/>
        <end position="660"/>
    </location>
</feature>
<dbReference type="SUPFAM" id="SSF56988">
    <property type="entry name" value="Anthrax protective antigen"/>
    <property type="match status" value="1"/>
</dbReference>
<gene>
    <name evidence="5" type="ORF">LX69_01656</name>
</gene>
<dbReference type="InterPro" id="IPR044993">
    <property type="entry name" value="BXL"/>
</dbReference>
<keyword evidence="3" id="KW-0378">Hydrolase</keyword>
<evidence type="ECO:0000256" key="3">
    <source>
        <dbReference type="ARBA" id="ARBA00022801"/>
    </source>
</evidence>
<dbReference type="PRINTS" id="PR00133">
    <property type="entry name" value="GLHYDRLASE3"/>
</dbReference>
<evidence type="ECO:0000256" key="1">
    <source>
        <dbReference type="ARBA" id="ARBA00005336"/>
    </source>
</evidence>
<dbReference type="GO" id="GO:0008422">
    <property type="term" value="F:beta-glucosidase activity"/>
    <property type="evidence" value="ECO:0007669"/>
    <property type="project" value="UniProtKB-ARBA"/>
</dbReference>
<dbReference type="InterPro" id="IPR002772">
    <property type="entry name" value="Glyco_hydro_3_C"/>
</dbReference>
<protein>
    <submittedName>
        <fullName evidence="5">Beta-glucosidase</fullName>
    </submittedName>
</protein>
<dbReference type="GO" id="GO:0031222">
    <property type="term" value="P:arabinan catabolic process"/>
    <property type="evidence" value="ECO:0007669"/>
    <property type="project" value="TreeGrafter"/>
</dbReference>
<dbReference type="SUPFAM" id="SSF52279">
    <property type="entry name" value="Beta-D-glucan exohydrolase, C-terminal domain"/>
    <property type="match status" value="1"/>
</dbReference>
<dbReference type="InterPro" id="IPR026891">
    <property type="entry name" value="Fn3-like"/>
</dbReference>
<sequence>MNGYVQECRSARVQKYKSARVREDKHTKVQKRKHISVGSKYDETNPDVPLWGIRGLIYNHMTSKFLTLPLVFVAMVAGAQTVQPWQDKTLSSTERATDLTGRLTLEEKTLLMMDASRPVERLGIQAYNWWNEALHGVARAGVATVFPQPIGMAASFNTGAVSRVFEAVSDEARAKNTRFIEEGSRLRYQGLTMWTPTVNIFRDPRWGRGIETYGEDPWLASAMGVAVVKALQGPDTAKYNKLHACAKHFAVHSGPEWNRHSFDVASLPARDLHETYLPAFEALVKDAKVREVMCAYNRFEGAPCCGSNKLLTRILRQQWGFDGIVVADCGAIADFYKPNAHATHPDAASASADAVLMGTDLDCGSSYRALKESVNRGLIDEKEIDRSVVRLLKARFDLGEMDNLSDVSWSAIPYRVVASAQHDSIALMMARQSMTLLHNRNNFLPLKTGGLTIAVMGPNANDSVMQWGNYNGTPPHTVTILQGIRAMMGNDDSLIYEPGCDLVERTLMQSAFNHCTHNGRQGFAARYWNSPDRTLSPVAQAEVASPFRFCTSGATVFAPGVNLTGFAASYSASFTPQQSGEVIFDLFYCGQIKLWVNGNEVKSFRSNHGSRKGNYKMPVSAGETYELQLDFDYTMGDAQLNFDLGFKEPIDMAASIERVRDADIVVFVGGISPSLEGEEMGVSLPGFKGGDRTDIELPAVQRELIAALRRAGKKVVMVNCSGSPMGLAPEVEACEAILQAWYPGQAGGTAVGETLFGHINPAGRLPVTFYRDTTQLPDFEDYHMQGRTYRFMQQKPLFPFGHGLSYTTFHYGRPTLSHKRINRNQCVTLSVAVTNTGTRDGHEVVQLYLSKPDDTEGPVRTLRAFERVHIPAGQTVTVTFDLGEKELQWWDDASQTMRMLPGKYVVQTGGSSSTEALKEIPLTIR</sequence>
<organism evidence="5 6">
    <name type="scientific">Breznakibacter xylanolyticus</name>
    <dbReference type="NCBI Taxonomy" id="990"/>
    <lineage>
        <taxon>Bacteria</taxon>
        <taxon>Pseudomonadati</taxon>
        <taxon>Bacteroidota</taxon>
        <taxon>Bacteroidia</taxon>
        <taxon>Marinilabiliales</taxon>
        <taxon>Marinilabiliaceae</taxon>
        <taxon>Breznakibacter</taxon>
    </lineage>
</organism>
<accession>A0A2W7P063</accession>
<dbReference type="Pfam" id="PF14310">
    <property type="entry name" value="Fn3-like"/>
    <property type="match status" value="1"/>
</dbReference>
<dbReference type="GO" id="GO:0046556">
    <property type="term" value="F:alpha-L-arabinofuranosidase activity"/>
    <property type="evidence" value="ECO:0007669"/>
    <property type="project" value="TreeGrafter"/>
</dbReference>
<evidence type="ECO:0000259" key="4">
    <source>
        <dbReference type="PROSITE" id="PS51820"/>
    </source>
</evidence>
<dbReference type="InterPro" id="IPR037524">
    <property type="entry name" value="PA14/GLEYA"/>
</dbReference>
<dbReference type="SMART" id="SM01217">
    <property type="entry name" value="Fn3_like"/>
    <property type="match status" value="1"/>
</dbReference>